<evidence type="ECO:0000313" key="4">
    <source>
        <dbReference type="EMBL" id="MBC6996821.1"/>
    </source>
</evidence>
<dbReference type="PANTHER" id="PTHR43877:SF1">
    <property type="entry name" value="ACETYLTRANSFERASE"/>
    <property type="match status" value="1"/>
</dbReference>
<sequence>MHYRSATSADVPAIAALHAASWQRTYRGAFSDTYLDEQAPAERLATWRERFAVPNPRMIVTVAEDDTGLQGFCCVFMDHDQDGHLLDNLHVSPAYQGQGIGKRLMQRSAARVAEHAPGGDIYLWVLTVNTPALRVYESLGGRPGRTEVQHFAAGNQTPALQMIWRLADMAAFT</sequence>
<keyword evidence="5" id="KW-1185">Reference proteome</keyword>
<dbReference type="Proteomes" id="UP000650081">
    <property type="component" value="Unassembled WGS sequence"/>
</dbReference>
<dbReference type="Gene3D" id="3.40.630.30">
    <property type="match status" value="1"/>
</dbReference>
<name>A0A923TAT3_9BACT</name>
<dbReference type="PANTHER" id="PTHR43877">
    <property type="entry name" value="AMINOALKYLPHOSPHONATE N-ACETYLTRANSFERASE-RELATED-RELATED"/>
    <property type="match status" value="1"/>
</dbReference>
<dbReference type="CDD" id="cd04301">
    <property type="entry name" value="NAT_SF"/>
    <property type="match status" value="1"/>
</dbReference>
<dbReference type="GO" id="GO:0016747">
    <property type="term" value="F:acyltransferase activity, transferring groups other than amino-acyl groups"/>
    <property type="evidence" value="ECO:0007669"/>
    <property type="project" value="InterPro"/>
</dbReference>
<dbReference type="SUPFAM" id="SSF55729">
    <property type="entry name" value="Acyl-CoA N-acyltransferases (Nat)"/>
    <property type="match status" value="1"/>
</dbReference>
<evidence type="ECO:0000256" key="1">
    <source>
        <dbReference type="ARBA" id="ARBA00022679"/>
    </source>
</evidence>
<protein>
    <submittedName>
        <fullName evidence="4">GNAT family N-acetyltransferase</fullName>
    </submittedName>
</protein>
<dbReference type="InterPro" id="IPR016181">
    <property type="entry name" value="Acyl_CoA_acyltransferase"/>
</dbReference>
<reference evidence="4" key="1">
    <citation type="submission" date="2020-08" db="EMBL/GenBank/DDBJ databases">
        <title>Lewinella bacteria from marine environments.</title>
        <authorList>
            <person name="Zhong Y."/>
        </authorList>
    </citation>
    <scope>NUCLEOTIDE SEQUENCE</scope>
    <source>
        <strain evidence="4">KCTC 42187</strain>
    </source>
</reference>
<dbReference type="InterPro" id="IPR000182">
    <property type="entry name" value="GNAT_dom"/>
</dbReference>
<evidence type="ECO:0000259" key="3">
    <source>
        <dbReference type="PROSITE" id="PS51186"/>
    </source>
</evidence>
<keyword evidence="1" id="KW-0808">Transferase</keyword>
<evidence type="ECO:0000256" key="2">
    <source>
        <dbReference type="ARBA" id="ARBA00023315"/>
    </source>
</evidence>
<dbReference type="PROSITE" id="PS51186">
    <property type="entry name" value="GNAT"/>
    <property type="match status" value="1"/>
</dbReference>
<evidence type="ECO:0000313" key="5">
    <source>
        <dbReference type="Proteomes" id="UP000650081"/>
    </source>
</evidence>
<dbReference type="InterPro" id="IPR050832">
    <property type="entry name" value="Bact_Acetyltransf"/>
</dbReference>
<dbReference type="RefSeq" id="WP_187468824.1">
    <property type="nucleotide sequence ID" value="NZ_JACSIT010000154.1"/>
</dbReference>
<gene>
    <name evidence="4" type="ORF">H9S92_21790</name>
</gene>
<organism evidence="4 5">
    <name type="scientific">Neolewinella lacunae</name>
    <dbReference type="NCBI Taxonomy" id="1517758"/>
    <lineage>
        <taxon>Bacteria</taxon>
        <taxon>Pseudomonadati</taxon>
        <taxon>Bacteroidota</taxon>
        <taxon>Saprospiria</taxon>
        <taxon>Saprospirales</taxon>
        <taxon>Lewinellaceae</taxon>
        <taxon>Neolewinella</taxon>
    </lineage>
</organism>
<keyword evidence="2" id="KW-0012">Acyltransferase</keyword>
<feature type="domain" description="N-acetyltransferase" evidence="3">
    <location>
        <begin position="1"/>
        <end position="167"/>
    </location>
</feature>
<accession>A0A923TAT3</accession>
<dbReference type="EMBL" id="JACSIT010000154">
    <property type="protein sequence ID" value="MBC6996821.1"/>
    <property type="molecule type" value="Genomic_DNA"/>
</dbReference>
<dbReference type="AlphaFoldDB" id="A0A923TAT3"/>
<dbReference type="Pfam" id="PF00583">
    <property type="entry name" value="Acetyltransf_1"/>
    <property type="match status" value="1"/>
</dbReference>
<proteinExistence type="predicted"/>
<comment type="caution">
    <text evidence="4">The sequence shown here is derived from an EMBL/GenBank/DDBJ whole genome shotgun (WGS) entry which is preliminary data.</text>
</comment>